<keyword evidence="8" id="KW-0808">Transferase</keyword>
<dbReference type="SMART" id="SM00504">
    <property type="entry name" value="Ubox"/>
    <property type="match status" value="1"/>
</dbReference>
<name>A0A0H5BZN7_CYBJN</name>
<dbReference type="EC" id="2.3.2.27" evidence="6"/>
<dbReference type="InterPro" id="IPR013083">
    <property type="entry name" value="Znf_RING/FYVE/PHD"/>
</dbReference>
<evidence type="ECO:0000313" key="13">
    <source>
        <dbReference type="EMBL" id="CEP20995.1"/>
    </source>
</evidence>
<feature type="domain" description="U-box" evidence="12">
    <location>
        <begin position="903"/>
        <end position="977"/>
    </location>
</feature>
<evidence type="ECO:0000256" key="1">
    <source>
        <dbReference type="ARBA" id="ARBA00000900"/>
    </source>
</evidence>
<dbReference type="GO" id="GO:0006511">
    <property type="term" value="P:ubiquitin-dependent protein catabolic process"/>
    <property type="evidence" value="ECO:0007669"/>
    <property type="project" value="InterPro"/>
</dbReference>
<dbReference type="GO" id="GO:0034450">
    <property type="term" value="F:ubiquitin-ubiquitin ligase activity"/>
    <property type="evidence" value="ECO:0007669"/>
    <property type="project" value="InterPro"/>
</dbReference>
<feature type="region of interest" description="Disordered" evidence="11">
    <location>
        <begin position="1"/>
        <end position="24"/>
    </location>
</feature>
<sequence>MDETTKREEPLPVQSKHSTPQSQLSPWCTSLFGDVFGVTLNVDDTSKRFLESTFTELVEEGLDPQFEESHADRIIIEYLTEVGNTNPFKWLRDCWVKVQQYKRTLKAKDPLRDEKLQVLEEIDRLTSNYGLVAFQIEDMFINGNIDTYLKDVIANDSLYSDFIIQILYHAHEEGTLLEFLNVFVVELAKEVSKIDFRDSHYQLVLNVFQLILSQKPVAAIFTQIDNFHAKEEVKPHRIETTTLLGPLFRLSPLQSTVSTALFDENTNSSSRKVKSVGESLQAEHKVLLERLFFITDKIIRGSEQSRNDLLKYFATIVNKNHLRRGDHADFSKLASNAFMTNISMVLIRLSLPFLDSSLTKLDKIDPNYFQNTHCLIDISEETRANATNAEANEYFEAHKIDKKPNFISDCFYLTLTYLQYGLGGLYISESKLDKLIKHLKSTVENLNRPISDPSNRLQMIQRMQLPALQKKLEQAKSEKNALTSFFIHRNLQLEIFDFIAGSSAFLVRTVEPTHLYPKTKLRLPFVPDVIGVENVDNSEHFREQAPVPYKYFPEFCVEGVINFVLSSCKFVANPMIRNSRLPSLMEFMLVFLRCPELIGNPHLKGRLVEVLSIGTYPMTDGTPGFMQDIIDTDPLLTDNLLYALLDFYVVVEKTGSSSQFYDKFNSRFHISCILEQIWKNSVYKRQLIHQSEHNEEFFIRFVARMLNDLTFLLDESLRQLQDVHAVQNELELRKQGGSNMDGTNEDLESRLSSAENQARADIQLANRTLDLFDMFTGEVPKAFIKPEIVGRLASMLDYNLEALVGPKCTELKVREPEKYKFNPKDLLLKICKVFVNLSSESDFTKAVANDSRSFKRALFNRAEDIIRRWGLSNEDFIKCLVTFADKAEETRIADEAEEQDLGEIPDEYLDPLMYTLMEDPVILPGSKVNIDRATIRSHLLSDSTDPFNRMPLKYEDVIPNDDLKQEILDWKRGKKANKSTDVNMTDA</sequence>
<evidence type="ECO:0000313" key="14">
    <source>
        <dbReference type="Proteomes" id="UP000038830"/>
    </source>
</evidence>
<dbReference type="InterPro" id="IPR045132">
    <property type="entry name" value="UBE4"/>
</dbReference>
<dbReference type="GO" id="GO:0000209">
    <property type="term" value="P:protein polyubiquitination"/>
    <property type="evidence" value="ECO:0007669"/>
    <property type="project" value="TreeGrafter"/>
</dbReference>
<dbReference type="Proteomes" id="UP000038830">
    <property type="component" value="Unassembled WGS sequence"/>
</dbReference>
<protein>
    <recommendedName>
        <fullName evidence="6">RING-type E3 ubiquitin transferase</fullName>
        <ecNumber evidence="6">2.3.2.27</ecNumber>
    </recommendedName>
</protein>
<dbReference type="GO" id="GO:0000151">
    <property type="term" value="C:ubiquitin ligase complex"/>
    <property type="evidence" value="ECO:0007669"/>
    <property type="project" value="InterPro"/>
</dbReference>
<evidence type="ECO:0000256" key="7">
    <source>
        <dbReference type="ARBA" id="ARBA00022490"/>
    </source>
</evidence>
<evidence type="ECO:0000256" key="3">
    <source>
        <dbReference type="ARBA" id="ARBA00004496"/>
    </source>
</evidence>
<reference evidence="14" key="1">
    <citation type="journal article" date="2015" name="J. Biotechnol.">
        <title>The structure of the Cyberlindnera jadinii genome and its relation to Candida utilis analyzed by the occurrence of single nucleotide polymorphisms.</title>
        <authorList>
            <person name="Rupp O."/>
            <person name="Brinkrolf K."/>
            <person name="Buerth C."/>
            <person name="Kunigo M."/>
            <person name="Schneider J."/>
            <person name="Jaenicke S."/>
            <person name="Goesmann A."/>
            <person name="Puehler A."/>
            <person name="Jaeger K.-E."/>
            <person name="Ernst J.F."/>
        </authorList>
    </citation>
    <scope>NUCLEOTIDE SEQUENCE [LARGE SCALE GENOMIC DNA]</scope>
    <source>
        <strain evidence="14">ATCC 18201 / CBS 1600 / BCRC 20928 / JCM 3617 / NBRC 0987 / NRRL Y-1542</strain>
    </source>
</reference>
<dbReference type="PANTHER" id="PTHR13931">
    <property type="entry name" value="UBIQUITINATION FACTOR E4"/>
    <property type="match status" value="1"/>
</dbReference>
<evidence type="ECO:0000256" key="4">
    <source>
        <dbReference type="ARBA" id="ARBA00004906"/>
    </source>
</evidence>
<comment type="pathway">
    <text evidence="4">Protein modification; protein ubiquitination.</text>
</comment>
<comment type="similarity">
    <text evidence="5">Belongs to the ubiquitin conjugation factor E4 family.</text>
</comment>
<evidence type="ECO:0000256" key="6">
    <source>
        <dbReference type="ARBA" id="ARBA00012483"/>
    </source>
</evidence>
<dbReference type="EMBL" id="CDQK01000001">
    <property type="protein sequence ID" value="CEP20995.1"/>
    <property type="molecule type" value="Genomic_DNA"/>
</dbReference>
<evidence type="ECO:0000256" key="2">
    <source>
        <dbReference type="ARBA" id="ARBA00004123"/>
    </source>
</evidence>
<evidence type="ECO:0000256" key="5">
    <source>
        <dbReference type="ARBA" id="ARBA00007434"/>
    </source>
</evidence>
<comment type="subcellular location">
    <subcellularLocation>
        <location evidence="3">Cytoplasm</location>
    </subcellularLocation>
    <subcellularLocation>
        <location evidence="2">Nucleus</location>
    </subcellularLocation>
</comment>
<accession>A0A0H5BZN7</accession>
<evidence type="ECO:0000256" key="8">
    <source>
        <dbReference type="ARBA" id="ARBA00022679"/>
    </source>
</evidence>
<dbReference type="Gene3D" id="3.30.40.10">
    <property type="entry name" value="Zinc/RING finger domain, C3HC4 (zinc finger)"/>
    <property type="match status" value="1"/>
</dbReference>
<dbReference type="GO" id="GO:0005634">
    <property type="term" value="C:nucleus"/>
    <property type="evidence" value="ECO:0007669"/>
    <property type="project" value="UniProtKB-SubCell"/>
</dbReference>
<dbReference type="Pfam" id="PF04564">
    <property type="entry name" value="U-box"/>
    <property type="match status" value="1"/>
</dbReference>
<evidence type="ECO:0000259" key="12">
    <source>
        <dbReference type="PROSITE" id="PS51698"/>
    </source>
</evidence>
<dbReference type="PROSITE" id="PS51698">
    <property type="entry name" value="U_BOX"/>
    <property type="match status" value="1"/>
</dbReference>
<organism evidence="13 14">
    <name type="scientific">Cyberlindnera jadinii (strain ATCC 18201 / CBS 1600 / BCRC 20928 / JCM 3617 / NBRC 0987 / NRRL Y-1542)</name>
    <name type="common">Torula yeast</name>
    <name type="synonym">Candida utilis</name>
    <dbReference type="NCBI Taxonomy" id="983966"/>
    <lineage>
        <taxon>Eukaryota</taxon>
        <taxon>Fungi</taxon>
        <taxon>Dikarya</taxon>
        <taxon>Ascomycota</taxon>
        <taxon>Saccharomycotina</taxon>
        <taxon>Saccharomycetes</taxon>
        <taxon>Phaffomycetales</taxon>
        <taxon>Phaffomycetaceae</taxon>
        <taxon>Cyberlindnera</taxon>
    </lineage>
</organism>
<dbReference type="Pfam" id="PF10408">
    <property type="entry name" value="Ufd2P_core"/>
    <property type="match status" value="1"/>
</dbReference>
<feature type="compositionally biased region" description="Polar residues" evidence="11">
    <location>
        <begin position="15"/>
        <end position="24"/>
    </location>
</feature>
<dbReference type="InterPro" id="IPR019474">
    <property type="entry name" value="Ub_conjug_fac_E4_core"/>
</dbReference>
<proteinExistence type="inferred from homology"/>
<dbReference type="SUPFAM" id="SSF57850">
    <property type="entry name" value="RING/U-box"/>
    <property type="match status" value="1"/>
</dbReference>
<dbReference type="CDD" id="cd16657">
    <property type="entry name" value="RING-Ubox_UBE4A"/>
    <property type="match status" value="1"/>
</dbReference>
<dbReference type="GO" id="GO:0005737">
    <property type="term" value="C:cytoplasm"/>
    <property type="evidence" value="ECO:0007669"/>
    <property type="project" value="UniProtKB-SubCell"/>
</dbReference>
<evidence type="ECO:0000256" key="11">
    <source>
        <dbReference type="SAM" id="MobiDB-lite"/>
    </source>
</evidence>
<feature type="compositionally biased region" description="Basic and acidic residues" evidence="11">
    <location>
        <begin position="1"/>
        <end position="10"/>
    </location>
</feature>
<gene>
    <name evidence="13" type="primary">UFD2</name>
    <name evidence="13" type="ORF">BN1211_0988</name>
</gene>
<dbReference type="PANTHER" id="PTHR13931:SF2">
    <property type="entry name" value="UBIQUITIN CONJUGATION FACTOR E4 B"/>
    <property type="match status" value="1"/>
</dbReference>
<dbReference type="InterPro" id="IPR003613">
    <property type="entry name" value="Ubox_domain"/>
</dbReference>
<evidence type="ECO:0000256" key="9">
    <source>
        <dbReference type="ARBA" id="ARBA00022786"/>
    </source>
</evidence>
<comment type="catalytic activity">
    <reaction evidence="1">
        <text>S-ubiquitinyl-[E2 ubiquitin-conjugating enzyme]-L-cysteine + [acceptor protein]-L-lysine = [E2 ubiquitin-conjugating enzyme]-L-cysteine + N(6)-ubiquitinyl-[acceptor protein]-L-lysine.</text>
        <dbReference type="EC" id="2.3.2.27"/>
    </reaction>
</comment>
<dbReference type="AlphaFoldDB" id="A0A0H5BZN7"/>
<evidence type="ECO:0000256" key="10">
    <source>
        <dbReference type="ARBA" id="ARBA00023242"/>
    </source>
</evidence>
<keyword evidence="10" id="KW-0539">Nucleus</keyword>
<keyword evidence="9" id="KW-0833">Ubl conjugation pathway</keyword>
<keyword evidence="7" id="KW-0963">Cytoplasm</keyword>
<dbReference type="UniPathway" id="UPA00143"/>
<dbReference type="FunFam" id="3.30.40.10:FF:000055">
    <property type="entry name" value="Ubiquitin conjugation factor e4 a"/>
    <property type="match status" value="1"/>
</dbReference>
<dbReference type="GO" id="GO:0036503">
    <property type="term" value="P:ERAD pathway"/>
    <property type="evidence" value="ECO:0007669"/>
    <property type="project" value="InterPro"/>
</dbReference>